<dbReference type="Pfam" id="PF01695">
    <property type="entry name" value="IstB_IS21"/>
    <property type="match status" value="1"/>
</dbReference>
<dbReference type="InterPro" id="IPR002611">
    <property type="entry name" value="IstB_ATP-bd"/>
</dbReference>
<dbReference type="PANTHER" id="PTHR30050:SF4">
    <property type="entry name" value="ATP-BINDING PROTEIN RV3427C IN INSERTION SEQUENCE-RELATED"/>
    <property type="match status" value="1"/>
</dbReference>
<feature type="non-terminal residue" evidence="2">
    <location>
        <position position="141"/>
    </location>
</feature>
<dbReference type="RefSeq" id="WP_345840607.1">
    <property type="nucleotide sequence ID" value="NZ_JBDIME010000071.1"/>
</dbReference>
<accession>A0ABU9YCZ0</accession>
<proteinExistence type="predicted"/>
<keyword evidence="2" id="KW-0067">ATP-binding</keyword>
<evidence type="ECO:0000259" key="1">
    <source>
        <dbReference type="Pfam" id="PF01695"/>
    </source>
</evidence>
<gene>
    <name evidence="2" type="ORF">ABC974_28980</name>
</gene>
<keyword evidence="2" id="KW-0547">Nucleotide-binding</keyword>
<name>A0ABU9YCZ0_9SPHN</name>
<evidence type="ECO:0000313" key="3">
    <source>
        <dbReference type="Proteomes" id="UP001419910"/>
    </source>
</evidence>
<protein>
    <submittedName>
        <fullName evidence="2">ATP-binding protein</fullName>
    </submittedName>
</protein>
<organism evidence="2 3">
    <name type="scientific">Sphingomonas oligophenolica</name>
    <dbReference type="NCBI Taxonomy" id="301154"/>
    <lineage>
        <taxon>Bacteria</taxon>
        <taxon>Pseudomonadati</taxon>
        <taxon>Pseudomonadota</taxon>
        <taxon>Alphaproteobacteria</taxon>
        <taxon>Sphingomonadales</taxon>
        <taxon>Sphingomonadaceae</taxon>
        <taxon>Sphingomonas</taxon>
    </lineage>
</organism>
<dbReference type="InterPro" id="IPR027417">
    <property type="entry name" value="P-loop_NTPase"/>
</dbReference>
<dbReference type="EMBL" id="JBDIME010000071">
    <property type="protein sequence ID" value="MEN2793679.1"/>
    <property type="molecule type" value="Genomic_DNA"/>
</dbReference>
<keyword evidence="3" id="KW-1185">Reference proteome</keyword>
<dbReference type="Proteomes" id="UP001419910">
    <property type="component" value="Unassembled WGS sequence"/>
</dbReference>
<comment type="caution">
    <text evidence="2">The sequence shown here is derived from an EMBL/GenBank/DDBJ whole genome shotgun (WGS) entry which is preliminary data.</text>
</comment>
<sequence>MERHEILEMMGTLKLAGMRHAYDEVITDAVKRQHTPGRVVGDLLKAEIDEKQARSIKYQMTIAKLPLAKDITGFDFAATPINEGLVRDLATGAFLASQRNAVLVGGTGTGKTHLAIAIGRSCVRTGARVRYYNTIDLVNRL</sequence>
<dbReference type="PANTHER" id="PTHR30050">
    <property type="entry name" value="CHROMOSOMAL REPLICATION INITIATOR PROTEIN DNAA"/>
    <property type="match status" value="1"/>
</dbReference>
<reference evidence="2 3" key="1">
    <citation type="submission" date="2024-05" db="EMBL/GenBank/DDBJ databases">
        <authorList>
            <person name="Liu Q."/>
            <person name="Xin Y.-H."/>
        </authorList>
    </citation>
    <scope>NUCLEOTIDE SEQUENCE [LARGE SCALE GENOMIC DNA]</scope>
    <source>
        <strain evidence="2 3">CGMCC 1.10181</strain>
    </source>
</reference>
<evidence type="ECO:0000313" key="2">
    <source>
        <dbReference type="EMBL" id="MEN2793679.1"/>
    </source>
</evidence>
<feature type="domain" description="IstB-like ATP-binding" evidence="1">
    <location>
        <begin position="10"/>
        <end position="141"/>
    </location>
</feature>
<dbReference type="CDD" id="cd00009">
    <property type="entry name" value="AAA"/>
    <property type="match status" value="1"/>
</dbReference>
<dbReference type="Gene3D" id="3.40.50.300">
    <property type="entry name" value="P-loop containing nucleotide triphosphate hydrolases"/>
    <property type="match status" value="1"/>
</dbReference>
<dbReference type="GO" id="GO:0005524">
    <property type="term" value="F:ATP binding"/>
    <property type="evidence" value="ECO:0007669"/>
    <property type="project" value="UniProtKB-KW"/>
</dbReference>
<dbReference type="SUPFAM" id="SSF52540">
    <property type="entry name" value="P-loop containing nucleoside triphosphate hydrolases"/>
    <property type="match status" value="1"/>
</dbReference>